<keyword evidence="1" id="KW-0812">Transmembrane</keyword>
<organism evidence="3 4">
    <name type="scientific">Cryobacterium zongtaii</name>
    <dbReference type="NCBI Taxonomy" id="1259217"/>
    <lineage>
        <taxon>Bacteria</taxon>
        <taxon>Bacillati</taxon>
        <taxon>Actinomycetota</taxon>
        <taxon>Actinomycetes</taxon>
        <taxon>Micrococcales</taxon>
        <taxon>Microbacteriaceae</taxon>
        <taxon>Cryobacterium</taxon>
    </lineage>
</organism>
<keyword evidence="4" id="KW-1185">Reference proteome</keyword>
<feature type="transmembrane region" description="Helical" evidence="1">
    <location>
        <begin position="113"/>
        <end position="132"/>
    </location>
</feature>
<sequence>MCTPKKSVRLRFGALPPCSGEVEVPPYQYPGLVQTHSDREIRASHSPSATSAGRGMVAAPYRRYPRGMNNEELRKLATKRLKARRDFWNYCGVWLGVSLIVIAVWLLTDPGGYFWPIWPIGGMGIAAFFIGLDAFGPNRGIITEDAIDDEVARITRGNQRGAAK</sequence>
<evidence type="ECO:0000259" key="2">
    <source>
        <dbReference type="Pfam" id="PF13239"/>
    </source>
</evidence>
<dbReference type="EMBL" id="PPXD01000011">
    <property type="protein sequence ID" value="POH66006.1"/>
    <property type="molecule type" value="Genomic_DNA"/>
</dbReference>
<dbReference type="Pfam" id="PF13239">
    <property type="entry name" value="2TM"/>
    <property type="match status" value="1"/>
</dbReference>
<keyword evidence="1" id="KW-1133">Transmembrane helix</keyword>
<dbReference type="InterPro" id="IPR025698">
    <property type="entry name" value="2TM_dom"/>
</dbReference>
<evidence type="ECO:0000313" key="3">
    <source>
        <dbReference type="EMBL" id="POH66006.1"/>
    </source>
</evidence>
<keyword evidence="1" id="KW-0472">Membrane</keyword>
<evidence type="ECO:0000313" key="4">
    <source>
        <dbReference type="Proteomes" id="UP000237340"/>
    </source>
</evidence>
<gene>
    <name evidence="3" type="ORF">C3B61_09595</name>
</gene>
<feature type="domain" description="2TM" evidence="2">
    <location>
        <begin position="77"/>
        <end position="139"/>
    </location>
</feature>
<accession>A0A2S3ZFX9</accession>
<feature type="transmembrane region" description="Helical" evidence="1">
    <location>
        <begin position="87"/>
        <end position="107"/>
    </location>
</feature>
<comment type="caution">
    <text evidence="3">The sequence shown here is derived from an EMBL/GenBank/DDBJ whole genome shotgun (WGS) entry which is preliminary data.</text>
</comment>
<proteinExistence type="predicted"/>
<protein>
    <recommendedName>
        <fullName evidence="2">2TM domain-containing protein</fullName>
    </recommendedName>
</protein>
<reference evidence="3 4" key="1">
    <citation type="submission" date="2018-01" db="EMBL/GenBank/DDBJ databases">
        <title>Cryobacterium sp. nov., from glaciers in China.</title>
        <authorList>
            <person name="Liu Q."/>
            <person name="Xin Y.-H."/>
        </authorList>
    </citation>
    <scope>NUCLEOTIDE SEQUENCE [LARGE SCALE GENOMIC DNA]</scope>
    <source>
        <strain evidence="3 4">TMN-42</strain>
    </source>
</reference>
<dbReference type="Proteomes" id="UP000237340">
    <property type="component" value="Unassembled WGS sequence"/>
</dbReference>
<dbReference type="AlphaFoldDB" id="A0A2S3ZFX9"/>
<name>A0A2S3ZFX9_9MICO</name>
<evidence type="ECO:0000256" key="1">
    <source>
        <dbReference type="SAM" id="Phobius"/>
    </source>
</evidence>